<dbReference type="Gene3D" id="3.10.20.30">
    <property type="match status" value="1"/>
</dbReference>
<dbReference type="InterPro" id="IPR027798">
    <property type="entry name" value="Ub_Mut7C"/>
</dbReference>
<protein>
    <submittedName>
        <fullName evidence="2">Molybdopterin converting factor, small subunit</fullName>
    </submittedName>
</protein>
<organism evidence="2">
    <name type="scientific">uncultured Desulfobacteraceae bacterium</name>
    <dbReference type="NCBI Taxonomy" id="218296"/>
    <lineage>
        <taxon>Bacteria</taxon>
        <taxon>Pseudomonadati</taxon>
        <taxon>Thermodesulfobacteriota</taxon>
        <taxon>Desulfobacteria</taxon>
        <taxon>Desulfobacterales</taxon>
        <taxon>Desulfobacteraceae</taxon>
        <taxon>environmental samples</taxon>
    </lineage>
</organism>
<feature type="domain" description="Ubiquitin Mut7-C" evidence="1">
    <location>
        <begin position="6"/>
        <end position="72"/>
    </location>
</feature>
<sequence>MPPIVEINLFASLSRYEPENKNHFPVNPGDSAEDVLKSLGVPLDEAKLIFINGIRKSLSSVLQNGDRLGVFPPVGGG</sequence>
<proteinExistence type="predicted"/>
<evidence type="ECO:0000313" key="2">
    <source>
        <dbReference type="EMBL" id="VEN72945.1"/>
    </source>
</evidence>
<dbReference type="InterPro" id="IPR016155">
    <property type="entry name" value="Mopterin_synth/thiamin_S_b"/>
</dbReference>
<dbReference type="AlphaFoldDB" id="A0A484HID4"/>
<dbReference type="Pfam" id="PF14451">
    <property type="entry name" value="Ub-Mut7C"/>
    <property type="match status" value="1"/>
</dbReference>
<name>A0A484HID4_9BACT</name>
<reference evidence="2" key="1">
    <citation type="submission" date="2019-01" db="EMBL/GenBank/DDBJ databases">
        <authorList>
            <consortium name="Genoscope - CEA"/>
            <person name="William W."/>
        </authorList>
    </citation>
    <scope>NUCLEOTIDE SEQUENCE</scope>
    <source>
        <strain evidence="2">CR-1</strain>
    </source>
</reference>
<dbReference type="EMBL" id="CAACVI010000001">
    <property type="protein sequence ID" value="VEN72945.1"/>
    <property type="molecule type" value="Genomic_DNA"/>
</dbReference>
<evidence type="ECO:0000259" key="1">
    <source>
        <dbReference type="Pfam" id="PF14451"/>
    </source>
</evidence>
<accession>A0A484HID4</accession>
<gene>
    <name evidence="2" type="ORF">EPICR_10447</name>
</gene>
<dbReference type="InterPro" id="IPR012675">
    <property type="entry name" value="Beta-grasp_dom_sf"/>
</dbReference>
<dbReference type="SUPFAM" id="SSF54285">
    <property type="entry name" value="MoaD/ThiS"/>
    <property type="match status" value="1"/>
</dbReference>